<evidence type="ECO:0000256" key="3">
    <source>
        <dbReference type="ARBA" id="ARBA00013994"/>
    </source>
</evidence>
<keyword evidence="8" id="KW-1185">Reference proteome</keyword>
<evidence type="ECO:0000313" key="8">
    <source>
        <dbReference type="Proteomes" id="UP000774326"/>
    </source>
</evidence>
<evidence type="ECO:0000256" key="4">
    <source>
        <dbReference type="ARBA" id="ARBA00022946"/>
    </source>
</evidence>
<reference evidence="7" key="2">
    <citation type="submission" date="2021-01" db="EMBL/GenBank/DDBJ databases">
        <authorList>
            <person name="Schikora-Tamarit M.A."/>
        </authorList>
    </citation>
    <scope>NUCLEOTIDE SEQUENCE</scope>
    <source>
        <strain evidence="7">CBS2887</strain>
    </source>
</reference>
<accession>A0A9P8Q0V2</accession>
<evidence type="ECO:0000256" key="1">
    <source>
        <dbReference type="ARBA" id="ARBA00004173"/>
    </source>
</evidence>
<evidence type="ECO:0000256" key="2">
    <source>
        <dbReference type="ARBA" id="ARBA00008476"/>
    </source>
</evidence>
<keyword evidence="4" id="KW-0809">Transit peptide</keyword>
<dbReference type="OrthoDB" id="3996489at2759"/>
<comment type="similarity">
    <text evidence="2">Belongs to the AIM23 family.</text>
</comment>
<feature type="compositionally biased region" description="Polar residues" evidence="6">
    <location>
        <begin position="41"/>
        <end position="53"/>
    </location>
</feature>
<feature type="compositionally biased region" description="Basic and acidic residues" evidence="6">
    <location>
        <begin position="346"/>
        <end position="377"/>
    </location>
</feature>
<proteinExistence type="inferred from homology"/>
<feature type="compositionally biased region" description="Low complexity" evidence="6">
    <location>
        <begin position="322"/>
        <end position="335"/>
    </location>
</feature>
<comment type="caution">
    <text evidence="7">The sequence shown here is derived from an EMBL/GenBank/DDBJ whole genome shotgun (WGS) entry which is preliminary data.</text>
</comment>
<dbReference type="Proteomes" id="UP000774326">
    <property type="component" value="Unassembled WGS sequence"/>
</dbReference>
<dbReference type="EMBL" id="JAEUBG010004553">
    <property type="protein sequence ID" value="KAH3681160.1"/>
    <property type="molecule type" value="Genomic_DNA"/>
</dbReference>
<organism evidence="7 8">
    <name type="scientific">Wickerhamomyces pijperi</name>
    <name type="common">Yeast</name>
    <name type="synonym">Pichia pijperi</name>
    <dbReference type="NCBI Taxonomy" id="599730"/>
    <lineage>
        <taxon>Eukaryota</taxon>
        <taxon>Fungi</taxon>
        <taxon>Dikarya</taxon>
        <taxon>Ascomycota</taxon>
        <taxon>Saccharomycotina</taxon>
        <taxon>Saccharomycetes</taxon>
        <taxon>Phaffomycetales</taxon>
        <taxon>Wickerhamomycetaceae</taxon>
        <taxon>Wickerhamomyces</taxon>
    </lineage>
</organism>
<reference evidence="7" key="1">
    <citation type="journal article" date="2021" name="Open Biol.">
        <title>Shared evolutionary footprints suggest mitochondrial oxidative damage underlies multiple complex I losses in fungi.</title>
        <authorList>
            <person name="Schikora-Tamarit M.A."/>
            <person name="Marcet-Houben M."/>
            <person name="Nosek J."/>
            <person name="Gabaldon T."/>
        </authorList>
    </citation>
    <scope>NUCLEOTIDE SEQUENCE</scope>
    <source>
        <strain evidence="7">CBS2887</strain>
    </source>
</reference>
<evidence type="ECO:0000313" key="7">
    <source>
        <dbReference type="EMBL" id="KAH3681160.1"/>
    </source>
</evidence>
<sequence>MLRGTVQSLLRGASRSYASYSGTPSKKAPFKKGKGLKSSLERSSSFHENNQAKVSGIHIPGNTHLNHTPSDTPREKKQTPLQVLKHQLQSFDPETFQCKVSASESENGYLTEMIKRVHEINPHFHVVFKTESGIQQGPFSAFFNKVKDNETFDILTVKKEDDNPEGRSFPFLVTVNKVDALKSYRDKMSVELNKKFGRTVEKKRSTNIKYVKVSWSINQFDLESQKTNEILSLLKKKTKLAIIIDTKEALERLNLTSINNFEMGKSHSSINDLERIKREKILTYLLKLFEEKAVIDSSKTNVSQFDLSEKIMINVSPLAPQAQAQTETQATADNDANTKKSKSKMSRQEKQKLREQQKKAEIEEKRRLFEESQRKLH</sequence>
<keyword evidence="5" id="KW-0496">Mitochondrion</keyword>
<feature type="region of interest" description="Disordered" evidence="6">
    <location>
        <begin position="322"/>
        <end position="377"/>
    </location>
</feature>
<dbReference type="GO" id="GO:0005739">
    <property type="term" value="C:mitochondrion"/>
    <property type="evidence" value="ECO:0007669"/>
    <property type="project" value="UniProtKB-SubCell"/>
</dbReference>
<gene>
    <name evidence="7" type="ORF">WICPIJ_007855</name>
</gene>
<evidence type="ECO:0000256" key="6">
    <source>
        <dbReference type="SAM" id="MobiDB-lite"/>
    </source>
</evidence>
<feature type="region of interest" description="Disordered" evidence="6">
    <location>
        <begin position="16"/>
        <end position="76"/>
    </location>
</feature>
<dbReference type="InterPro" id="IPR029427">
    <property type="entry name" value="AIM23"/>
</dbReference>
<protein>
    <recommendedName>
        <fullName evidence="3">Altered inheritance of mitochondria protein 23, mitochondrial</fullName>
    </recommendedName>
</protein>
<comment type="subcellular location">
    <subcellularLocation>
        <location evidence="1">Mitochondrion</location>
    </subcellularLocation>
</comment>
<dbReference type="AlphaFoldDB" id="A0A9P8Q0V2"/>
<name>A0A9P8Q0V2_WICPI</name>
<evidence type="ECO:0000256" key="5">
    <source>
        <dbReference type="ARBA" id="ARBA00023128"/>
    </source>
</evidence>
<dbReference type="Pfam" id="PF14877">
    <property type="entry name" value="mIF3"/>
    <property type="match status" value="1"/>
</dbReference>